<comment type="caution">
    <text evidence="1">The sequence shown here is derived from an EMBL/GenBank/DDBJ whole genome shotgun (WGS) entry which is preliminary data.</text>
</comment>
<protein>
    <submittedName>
        <fullName evidence="1">Uncharacterized protein</fullName>
    </submittedName>
</protein>
<sequence length="426" mass="49067">MQKLMLDFPVFEYPQNIDLPHNYPGMNQATEWSRDFYELAFWGIDEWGDRMFLNKKSEPSKKRLLFNHAFKYALGLGFSKYGSELPIPLGVWAHEEFHRSALGVSGTASKNGNWIFHRWDGTVYGISDESLDLLKARDINQLLYSYVAGVQYEAYLNQRITVDDFYNNRSLYKNPLLLYNAYYVFNYFRFSTSSLSDSVKVIAPEFEDANPINRDYAGADLTAWTYDMFNPELPFTSRDSFPNGNGVNRRVGFSDLSAEAQDFLIKQRKLSLLNFLNPAVFFINRIKIGDNLSLNLFAQYVPTYFGNDVALYVPVKYNNYKLLFGLHNYNNYDEAAYGLTLAINDYEITEKINVDFCADIWKQPASFLDNSMQFGGALNTSLKYRFRSNFSGGINFSYKSKGWVIGNPYLSENISIGLGLNYKLVK</sequence>
<proteinExistence type="predicted"/>
<accession>A0A644WN62</accession>
<gene>
    <name evidence="1" type="ORF">SDC9_51353</name>
</gene>
<name>A0A644WN62_9ZZZZ</name>
<dbReference type="AlphaFoldDB" id="A0A644WN62"/>
<reference evidence="1" key="1">
    <citation type="submission" date="2019-08" db="EMBL/GenBank/DDBJ databases">
        <authorList>
            <person name="Kucharzyk K."/>
            <person name="Murdoch R.W."/>
            <person name="Higgins S."/>
            <person name="Loffler F."/>
        </authorList>
    </citation>
    <scope>NUCLEOTIDE SEQUENCE</scope>
</reference>
<dbReference type="EMBL" id="VSSQ01001097">
    <property type="protein sequence ID" value="MPM05069.1"/>
    <property type="molecule type" value="Genomic_DNA"/>
</dbReference>
<evidence type="ECO:0000313" key="1">
    <source>
        <dbReference type="EMBL" id="MPM05069.1"/>
    </source>
</evidence>
<organism evidence="1">
    <name type="scientific">bioreactor metagenome</name>
    <dbReference type="NCBI Taxonomy" id="1076179"/>
    <lineage>
        <taxon>unclassified sequences</taxon>
        <taxon>metagenomes</taxon>
        <taxon>ecological metagenomes</taxon>
    </lineage>
</organism>